<keyword evidence="8" id="KW-1185">Reference proteome</keyword>
<dbReference type="InterPro" id="IPR012334">
    <property type="entry name" value="Pectin_lyas_fold"/>
</dbReference>
<evidence type="ECO:0000259" key="6">
    <source>
        <dbReference type="SMART" id="SM00722"/>
    </source>
</evidence>
<evidence type="ECO:0000256" key="5">
    <source>
        <dbReference type="SAM" id="SignalP"/>
    </source>
</evidence>
<comment type="pathway">
    <text evidence="1">Protein modification; protein ubiquitination.</text>
</comment>
<dbReference type="PANTHER" id="PTHR22990:SF15">
    <property type="entry name" value="F-BOX ONLY PROTEIN 10"/>
    <property type="match status" value="1"/>
</dbReference>
<evidence type="ECO:0000313" key="8">
    <source>
        <dbReference type="Proteomes" id="UP001431429"/>
    </source>
</evidence>
<reference evidence="7" key="1">
    <citation type="submission" date="2022-06" db="EMBL/GenBank/DDBJ databases">
        <title>Genome public.</title>
        <authorList>
            <person name="Sun Q."/>
        </authorList>
    </citation>
    <scope>NUCLEOTIDE SEQUENCE</scope>
    <source>
        <strain evidence="7">CWNU-1</strain>
    </source>
</reference>
<dbReference type="InterPro" id="IPR006633">
    <property type="entry name" value="Carb-bd_sugar_hydrolysis-dom"/>
</dbReference>
<feature type="domain" description="Carbohydrate-binding/sugar hydrolysis" evidence="6">
    <location>
        <begin position="210"/>
        <end position="347"/>
    </location>
</feature>
<feature type="compositionally biased region" description="Polar residues" evidence="4">
    <location>
        <begin position="274"/>
        <end position="292"/>
    </location>
</feature>
<feature type="chain" id="PRO_5045368099" evidence="5">
    <location>
        <begin position="34"/>
        <end position="423"/>
    </location>
</feature>
<keyword evidence="3" id="KW-0833">Ubl conjugation pathway</keyword>
<keyword evidence="5" id="KW-0732">Signal</keyword>
<evidence type="ECO:0000313" key="7">
    <source>
        <dbReference type="EMBL" id="MCM2388264.1"/>
    </source>
</evidence>
<comment type="caution">
    <text evidence="7">The sequence shown here is derived from an EMBL/GenBank/DDBJ whole genome shotgun (WGS) entry which is preliminary data.</text>
</comment>
<dbReference type="SUPFAM" id="SSF51126">
    <property type="entry name" value="Pectin lyase-like"/>
    <property type="match status" value="2"/>
</dbReference>
<dbReference type="RefSeq" id="WP_250918608.1">
    <property type="nucleotide sequence ID" value="NZ_JAMQAW010000007.1"/>
</dbReference>
<feature type="domain" description="Carbohydrate-binding/sugar hydrolysis" evidence="6">
    <location>
        <begin position="63"/>
        <end position="209"/>
    </location>
</feature>
<dbReference type="InterPro" id="IPR039448">
    <property type="entry name" value="Beta_helix"/>
</dbReference>
<evidence type="ECO:0000256" key="2">
    <source>
        <dbReference type="ARBA" id="ARBA00022737"/>
    </source>
</evidence>
<sequence>MIRFSRTLSSGWFAAVGATALISVSMPAQTAHAAHLSCGQTVTTSVVLDADLLNCPGDGLVVGSSGITIDLNGHTVDGVGLGAGIRNNGFGDVVVTNSGTSAYVQEFDHGVQLNPGTSGNIVEKLTVRHNEFSGIELNNADSNNRVRNNLIDRQSQRGVTIAGGSSGNVLADNTISANQGEGVFVQNSADNRLEANQITGSGDAGLVLEGSSGNTLLTNTVGTSGDAAIILQLGSNDNLVQSNSSAQNADAGLTVSGSTGNRILSNTLQGSGDSGIALQSSHGSTITGNDVSGNPGGIELSDSDNNLIQSNSANDTTGDGISLAQSLNNHLELNQANRNSSRGIYVVGDAAPGAGNRLVRNTANANQGDGIAVSKAVHTIQGNTARGNDSWGIFADPGNVDGGANLASDNAKPGQCTGVVCTP</sequence>
<evidence type="ECO:0000256" key="3">
    <source>
        <dbReference type="ARBA" id="ARBA00022786"/>
    </source>
</evidence>
<feature type="signal peptide" evidence="5">
    <location>
        <begin position="1"/>
        <end position="33"/>
    </location>
</feature>
<dbReference type="Pfam" id="PF13229">
    <property type="entry name" value="Beta_helix"/>
    <property type="match status" value="1"/>
</dbReference>
<feature type="compositionally biased region" description="Polar residues" evidence="4">
    <location>
        <begin position="303"/>
        <end position="313"/>
    </location>
</feature>
<dbReference type="InterPro" id="IPR051550">
    <property type="entry name" value="SCF-Subunits/Alg-Epimerases"/>
</dbReference>
<keyword evidence="2" id="KW-0677">Repeat</keyword>
<proteinExistence type="predicted"/>
<dbReference type="PANTHER" id="PTHR22990">
    <property type="entry name" value="F-BOX ONLY PROTEIN"/>
    <property type="match status" value="1"/>
</dbReference>
<dbReference type="InterPro" id="IPR006626">
    <property type="entry name" value="PbH1"/>
</dbReference>
<feature type="region of interest" description="Disordered" evidence="4">
    <location>
        <begin position="274"/>
        <end position="313"/>
    </location>
</feature>
<dbReference type="NCBIfam" id="TIGR03804">
    <property type="entry name" value="para_beta_helix"/>
    <property type="match status" value="2"/>
</dbReference>
<evidence type="ECO:0000256" key="4">
    <source>
        <dbReference type="SAM" id="MobiDB-lite"/>
    </source>
</evidence>
<dbReference type="EMBL" id="JAMQAW010000007">
    <property type="protein sequence ID" value="MCM2388264.1"/>
    <property type="molecule type" value="Genomic_DNA"/>
</dbReference>
<gene>
    <name evidence="7" type="ORF">NBG84_08100</name>
</gene>
<organism evidence="7 8">
    <name type="scientific">Streptomyces albipurpureus</name>
    <dbReference type="NCBI Taxonomy" id="2897419"/>
    <lineage>
        <taxon>Bacteria</taxon>
        <taxon>Bacillati</taxon>
        <taxon>Actinomycetota</taxon>
        <taxon>Actinomycetes</taxon>
        <taxon>Kitasatosporales</taxon>
        <taxon>Streptomycetaceae</taxon>
        <taxon>Streptomyces</taxon>
    </lineage>
</organism>
<accession>A0ABT0UHY6</accession>
<protein>
    <submittedName>
        <fullName evidence="7">Right-handed parallel beta-helix repeat-containing protein</fullName>
    </submittedName>
</protein>
<dbReference type="InterPro" id="IPR022441">
    <property type="entry name" value="Para_beta_helix_rpt-2"/>
</dbReference>
<dbReference type="SMART" id="SM00710">
    <property type="entry name" value="PbH1"/>
    <property type="match status" value="12"/>
</dbReference>
<dbReference type="Gene3D" id="2.160.20.10">
    <property type="entry name" value="Single-stranded right-handed beta-helix, Pectin lyase-like"/>
    <property type="match status" value="2"/>
</dbReference>
<dbReference type="SMART" id="SM00722">
    <property type="entry name" value="CASH"/>
    <property type="match status" value="2"/>
</dbReference>
<dbReference type="Proteomes" id="UP001431429">
    <property type="component" value="Unassembled WGS sequence"/>
</dbReference>
<name>A0ABT0UHY6_9ACTN</name>
<evidence type="ECO:0000256" key="1">
    <source>
        <dbReference type="ARBA" id="ARBA00004906"/>
    </source>
</evidence>
<dbReference type="InterPro" id="IPR011050">
    <property type="entry name" value="Pectin_lyase_fold/virulence"/>
</dbReference>